<proteinExistence type="predicted"/>
<dbReference type="RefSeq" id="XP_056751502.1">
    <property type="nucleotide sequence ID" value="XM_056899426.1"/>
</dbReference>
<dbReference type="Proteomes" id="UP001213799">
    <property type="component" value="Unassembled WGS sequence"/>
</dbReference>
<protein>
    <submittedName>
        <fullName evidence="1">Uncharacterized protein</fullName>
    </submittedName>
</protein>
<reference evidence="1" key="1">
    <citation type="journal article" date="2023" name="IMA Fungus">
        <title>Comparative genomic study of the Penicillium genus elucidates a diverse pangenome and 15 lateral gene transfer events.</title>
        <authorList>
            <person name="Petersen C."/>
            <person name="Sorensen T."/>
            <person name="Nielsen M.R."/>
            <person name="Sondergaard T.E."/>
            <person name="Sorensen J.L."/>
            <person name="Fitzpatrick D.A."/>
            <person name="Frisvad J.C."/>
            <person name="Nielsen K.L."/>
        </authorList>
    </citation>
    <scope>NUCLEOTIDE SEQUENCE</scope>
    <source>
        <strain evidence="1">IBT 12815</strain>
    </source>
</reference>
<accession>A0AAD6E0D4</accession>
<evidence type="ECO:0000313" key="2">
    <source>
        <dbReference type="Proteomes" id="UP001213799"/>
    </source>
</evidence>
<dbReference type="AlphaFoldDB" id="A0AAD6E0D4"/>
<reference evidence="1" key="2">
    <citation type="submission" date="2023-01" db="EMBL/GenBank/DDBJ databases">
        <authorList>
            <person name="Petersen C."/>
        </authorList>
    </citation>
    <scope>NUCLEOTIDE SEQUENCE</scope>
    <source>
        <strain evidence="1">IBT 12815</strain>
    </source>
</reference>
<dbReference type="EMBL" id="JAQJAE010000004">
    <property type="protein sequence ID" value="KAJ5598287.1"/>
    <property type="molecule type" value="Genomic_DNA"/>
</dbReference>
<evidence type="ECO:0000313" key="1">
    <source>
        <dbReference type="EMBL" id="KAJ5598287.1"/>
    </source>
</evidence>
<comment type="caution">
    <text evidence="1">The sequence shown here is derived from an EMBL/GenBank/DDBJ whole genome shotgun (WGS) entry which is preliminary data.</text>
</comment>
<organism evidence="1 2">
    <name type="scientific">Penicillium hordei</name>
    <dbReference type="NCBI Taxonomy" id="40994"/>
    <lineage>
        <taxon>Eukaryota</taxon>
        <taxon>Fungi</taxon>
        <taxon>Dikarya</taxon>
        <taxon>Ascomycota</taxon>
        <taxon>Pezizomycotina</taxon>
        <taxon>Eurotiomycetes</taxon>
        <taxon>Eurotiomycetidae</taxon>
        <taxon>Eurotiales</taxon>
        <taxon>Aspergillaceae</taxon>
        <taxon>Penicillium</taxon>
    </lineage>
</organism>
<sequence length="72" mass="7985">MPVDAESGFICRYSMDGTTAGIPMIVPNWASAEIASTHMPRDPCTVYFERAPRKNGSGTGGPFQFRWIFRAE</sequence>
<name>A0AAD6E0D4_9EURO</name>
<gene>
    <name evidence="1" type="ORF">N7537_008371</name>
</gene>
<keyword evidence="2" id="KW-1185">Reference proteome</keyword>
<dbReference type="GeneID" id="81589668"/>